<dbReference type="InterPro" id="IPR017853">
    <property type="entry name" value="GH"/>
</dbReference>
<gene>
    <name evidence="5" type="ORF">PVAG01_06076</name>
</gene>
<evidence type="ECO:0000313" key="6">
    <source>
        <dbReference type="Proteomes" id="UP001629113"/>
    </source>
</evidence>
<protein>
    <recommendedName>
        <fullName evidence="2">alpha-galactosidase</fullName>
        <ecNumber evidence="2">3.2.1.22</ecNumber>
    </recommendedName>
</protein>
<feature type="chain" id="PRO_5047404869" description="alpha-galactosidase" evidence="3">
    <location>
        <begin position="25"/>
        <end position="276"/>
    </location>
</feature>
<accession>A0ABR4PF20</accession>
<dbReference type="Pfam" id="PF03537">
    <property type="entry name" value="Glyco_hydro_114"/>
    <property type="match status" value="1"/>
</dbReference>
<keyword evidence="3" id="KW-0732">Signal</keyword>
<comment type="caution">
    <text evidence="5">The sequence shown here is derived from an EMBL/GenBank/DDBJ whole genome shotgun (WGS) entry which is preliminary data.</text>
</comment>
<dbReference type="PANTHER" id="PTHR35273:SF2">
    <property type="entry name" value="ALPHA-GALACTOSIDASE"/>
    <property type="match status" value="1"/>
</dbReference>
<feature type="domain" description="Glycoside-hydrolase family GH114 TIM-barrel" evidence="4">
    <location>
        <begin position="43"/>
        <end position="272"/>
    </location>
</feature>
<feature type="signal peptide" evidence="3">
    <location>
        <begin position="1"/>
        <end position="24"/>
    </location>
</feature>
<dbReference type="InterPro" id="IPR013785">
    <property type="entry name" value="Aldolase_TIM"/>
</dbReference>
<dbReference type="EMBL" id="JBFCZG010000005">
    <property type="protein sequence ID" value="KAL3421920.1"/>
    <property type="molecule type" value="Genomic_DNA"/>
</dbReference>
<organism evidence="5 6">
    <name type="scientific">Phlyctema vagabunda</name>
    <dbReference type="NCBI Taxonomy" id="108571"/>
    <lineage>
        <taxon>Eukaryota</taxon>
        <taxon>Fungi</taxon>
        <taxon>Dikarya</taxon>
        <taxon>Ascomycota</taxon>
        <taxon>Pezizomycotina</taxon>
        <taxon>Leotiomycetes</taxon>
        <taxon>Helotiales</taxon>
        <taxon>Dermateaceae</taxon>
        <taxon>Phlyctema</taxon>
    </lineage>
</organism>
<comment type="catalytic activity">
    <reaction evidence="1">
        <text>Hydrolysis of terminal, non-reducing alpha-D-galactose residues in alpha-D-galactosides, including galactose oligosaccharides, galactomannans and galactolipids.</text>
        <dbReference type="EC" id="3.2.1.22"/>
    </reaction>
</comment>
<evidence type="ECO:0000256" key="2">
    <source>
        <dbReference type="ARBA" id="ARBA00012755"/>
    </source>
</evidence>
<evidence type="ECO:0000313" key="5">
    <source>
        <dbReference type="EMBL" id="KAL3421920.1"/>
    </source>
</evidence>
<evidence type="ECO:0000256" key="1">
    <source>
        <dbReference type="ARBA" id="ARBA00001255"/>
    </source>
</evidence>
<sequence>MAPSMSKITTFLAVLSTFSGLATGLSIGNFRKRAVWAPKTGTTWQIVLNSDSIDTTVKAQVIDFDLIDNSVNKIAAAKKSGKKVICYFSAGSYEDWRPDASSFNDEDKGDDLDGWEGETWIDTNSDNVRRIMAARMDLAVKKGCDAVDPDNVDAYDNDGGGIGLEEEDAVNYITWLANTAHSKGLAIGLKNSGDIITKAVVAKFDFAINEQCLIYNECALWKPFLDAKKPIFHIEYPAAAPKLSDAAKKKTCDKPGRKGFSTVLKTMALDNWLTTC</sequence>
<name>A0ABR4PF20_9HELO</name>
<proteinExistence type="predicted"/>
<dbReference type="Proteomes" id="UP001629113">
    <property type="component" value="Unassembled WGS sequence"/>
</dbReference>
<keyword evidence="6" id="KW-1185">Reference proteome</keyword>
<dbReference type="EC" id="3.2.1.22" evidence="2"/>
<evidence type="ECO:0000256" key="3">
    <source>
        <dbReference type="SAM" id="SignalP"/>
    </source>
</evidence>
<evidence type="ECO:0000259" key="4">
    <source>
        <dbReference type="Pfam" id="PF03537"/>
    </source>
</evidence>
<dbReference type="InterPro" id="IPR004352">
    <property type="entry name" value="GH114_TIM-barrel"/>
</dbReference>
<dbReference type="SUPFAM" id="SSF51445">
    <property type="entry name" value="(Trans)glycosidases"/>
    <property type="match status" value="1"/>
</dbReference>
<reference evidence="5 6" key="1">
    <citation type="submission" date="2024-06" db="EMBL/GenBank/DDBJ databases">
        <title>Complete genome of Phlyctema vagabunda strain 19-DSS-EL-015.</title>
        <authorList>
            <person name="Fiorenzani C."/>
        </authorList>
    </citation>
    <scope>NUCLEOTIDE SEQUENCE [LARGE SCALE GENOMIC DNA]</scope>
    <source>
        <strain evidence="5 6">19-DSS-EL-015</strain>
    </source>
</reference>
<dbReference type="PANTHER" id="PTHR35273">
    <property type="entry name" value="ALPHA-1,4 POLYGALACTOSAMINIDASE, PUTATIVE (AFU_ORTHOLOGUE AFUA_3G07890)-RELATED"/>
    <property type="match status" value="1"/>
</dbReference>
<dbReference type="Gene3D" id="3.20.20.70">
    <property type="entry name" value="Aldolase class I"/>
    <property type="match status" value="1"/>
</dbReference>